<dbReference type="CDD" id="cd04278">
    <property type="entry name" value="ZnMc_MMP"/>
    <property type="match status" value="1"/>
</dbReference>
<dbReference type="GO" id="GO:0008270">
    <property type="term" value="F:zinc ion binding"/>
    <property type="evidence" value="ECO:0007669"/>
    <property type="project" value="InterPro"/>
</dbReference>
<accession>A0A0N4UWA4</accession>
<name>A0A0N4UWA4_ENTVE</name>
<dbReference type="SMART" id="SM00235">
    <property type="entry name" value="ZnMc"/>
    <property type="match status" value="1"/>
</dbReference>
<evidence type="ECO:0000256" key="8">
    <source>
        <dbReference type="PIRSR" id="PIRSR621190-1"/>
    </source>
</evidence>
<feature type="binding site" evidence="9">
    <location>
        <position position="89"/>
    </location>
    <ligand>
        <name>Zn(2+)</name>
        <dbReference type="ChEBI" id="CHEBI:29105"/>
        <label>1</label>
    </ligand>
</feature>
<sequence>MTDSSCLFSDVVRRCFASWEKRSKIPSMPSVRLHFEEVTSEAQADINIMFAEGSHGDSHPFDGRAESNNVLAHTFYPKYSTPRFSGDIHLDDAEDWTVSDKSFYGTKLENVMLHEIGHSLGLTHSYRKNAVMYPVYNHQTVKHIDFDIDDKCALNWIYIGPSNTCLFVWLMSEVLAREVDGNSPALEKYYTGVENNCEFLISF</sequence>
<dbReference type="InterPro" id="IPR001818">
    <property type="entry name" value="Pept_M10_metallopeptidase"/>
</dbReference>
<feature type="binding site" evidence="9">
    <location>
        <position position="124"/>
    </location>
    <ligand>
        <name>Zn(2+)</name>
        <dbReference type="ChEBI" id="CHEBI:29105"/>
        <label>2</label>
        <note>catalytic</note>
    </ligand>
</feature>
<dbReference type="SUPFAM" id="SSF55486">
    <property type="entry name" value="Metalloproteases ('zincins'), catalytic domain"/>
    <property type="match status" value="1"/>
</dbReference>
<dbReference type="Gene3D" id="3.40.390.10">
    <property type="entry name" value="Collagenase (Catalytic Domain)"/>
    <property type="match status" value="1"/>
</dbReference>
<feature type="binding site" evidence="9">
    <location>
        <position position="94"/>
    </location>
    <ligand>
        <name>Ca(2+)</name>
        <dbReference type="ChEBI" id="CHEBI:29108"/>
        <label>1</label>
    </ligand>
</feature>
<feature type="binding site" evidence="9">
    <location>
        <position position="63"/>
    </location>
    <ligand>
        <name>Ca(2+)</name>
        <dbReference type="ChEBI" id="CHEBI:29108"/>
        <label>3</label>
    </ligand>
</feature>
<dbReference type="GO" id="GO:0031012">
    <property type="term" value="C:extracellular matrix"/>
    <property type="evidence" value="ECO:0007669"/>
    <property type="project" value="InterPro"/>
</dbReference>
<feature type="binding site" evidence="9">
    <location>
        <position position="55"/>
    </location>
    <ligand>
        <name>Zn(2+)</name>
        <dbReference type="ChEBI" id="CHEBI:29105"/>
        <label>1</label>
    </ligand>
</feature>
<evidence type="ECO:0000256" key="2">
    <source>
        <dbReference type="ARBA" id="ARBA00022670"/>
    </source>
</evidence>
<evidence type="ECO:0000256" key="7">
    <source>
        <dbReference type="ARBA" id="ARBA00023049"/>
    </source>
</evidence>
<dbReference type="PANTHER" id="PTHR10201">
    <property type="entry name" value="MATRIX METALLOPROTEINASE"/>
    <property type="match status" value="1"/>
</dbReference>
<dbReference type="GO" id="GO:0030198">
    <property type="term" value="P:extracellular matrix organization"/>
    <property type="evidence" value="ECO:0007669"/>
    <property type="project" value="TreeGrafter"/>
</dbReference>
<evidence type="ECO:0000256" key="1">
    <source>
        <dbReference type="ARBA" id="ARBA00010370"/>
    </source>
</evidence>
<evidence type="ECO:0000256" key="9">
    <source>
        <dbReference type="PIRSR" id="PIRSR621190-2"/>
    </source>
</evidence>
<keyword evidence="9" id="KW-0106">Calcium</keyword>
<feature type="domain" description="Peptidase metallopeptidase" evidence="10">
    <location>
        <begin position="4"/>
        <end position="160"/>
    </location>
</feature>
<comment type="similarity">
    <text evidence="1">Belongs to the peptidase M10A family.</text>
</comment>
<evidence type="ECO:0000256" key="3">
    <source>
        <dbReference type="ARBA" id="ARBA00022723"/>
    </source>
</evidence>
<protein>
    <submittedName>
        <fullName evidence="13">ZnMc domain-containing protein</fullName>
    </submittedName>
</protein>
<proteinExistence type="inferred from homology"/>
<feature type="binding site" evidence="9">
    <location>
        <position position="57"/>
    </location>
    <ligand>
        <name>Zn(2+)</name>
        <dbReference type="ChEBI" id="CHEBI:29105"/>
        <label>1</label>
    </ligand>
</feature>
<dbReference type="AlphaFoldDB" id="A0A0N4UWA4"/>
<feature type="binding site" evidence="9">
    <location>
        <position position="62"/>
    </location>
    <ligand>
        <name>Ca(2+)</name>
        <dbReference type="ChEBI" id="CHEBI:29108"/>
        <label>3</label>
    </ligand>
</feature>
<feature type="binding site" evidence="9">
    <location>
        <position position="94"/>
    </location>
    <ligand>
        <name>Ca(2+)</name>
        <dbReference type="ChEBI" id="CHEBI:29108"/>
        <label>3</label>
    </ligand>
</feature>
<dbReference type="Proteomes" id="UP000274131">
    <property type="component" value="Unassembled WGS sequence"/>
</dbReference>
<keyword evidence="7" id="KW-0482">Metalloprotease</keyword>
<dbReference type="PRINTS" id="PR00138">
    <property type="entry name" value="MATRIXIN"/>
</dbReference>
<dbReference type="Pfam" id="PF00413">
    <property type="entry name" value="Peptidase_M10"/>
    <property type="match status" value="1"/>
</dbReference>
<feature type="binding site" evidence="9">
    <location>
        <position position="114"/>
    </location>
    <ligand>
        <name>Zn(2+)</name>
        <dbReference type="ChEBI" id="CHEBI:29105"/>
        <label>2</label>
        <note>catalytic</note>
    </ligand>
</feature>
<dbReference type="GO" id="GO:0006508">
    <property type="term" value="P:proteolysis"/>
    <property type="evidence" value="ECO:0007669"/>
    <property type="project" value="UniProtKB-KW"/>
</dbReference>
<gene>
    <name evidence="11" type="ORF">EVEC_LOCUS1463</name>
</gene>
<comment type="cofactor">
    <cofactor evidence="9">
        <name>Zn(2+)</name>
        <dbReference type="ChEBI" id="CHEBI:29105"/>
    </cofactor>
    <text evidence="9">Binds 2 Zn(2+) ions per subunit.</text>
</comment>
<evidence type="ECO:0000259" key="10">
    <source>
        <dbReference type="SMART" id="SM00235"/>
    </source>
</evidence>
<keyword evidence="5" id="KW-0378">Hydrolase</keyword>
<dbReference type="EMBL" id="UXUI01007214">
    <property type="protein sequence ID" value="VDD86320.1"/>
    <property type="molecule type" value="Genomic_DNA"/>
</dbReference>
<evidence type="ECO:0000313" key="13">
    <source>
        <dbReference type="WBParaSite" id="EVEC_0000175501-mRNA-1"/>
    </source>
</evidence>
<evidence type="ECO:0000256" key="4">
    <source>
        <dbReference type="ARBA" id="ARBA00022729"/>
    </source>
</evidence>
<dbReference type="WBParaSite" id="EVEC_0000175501-mRNA-1">
    <property type="protein sequence ID" value="EVEC_0000175501-mRNA-1"/>
    <property type="gene ID" value="EVEC_0000175501"/>
</dbReference>
<dbReference type="GO" id="GO:0004222">
    <property type="term" value="F:metalloendopeptidase activity"/>
    <property type="evidence" value="ECO:0007669"/>
    <property type="project" value="InterPro"/>
</dbReference>
<reference evidence="13" key="1">
    <citation type="submission" date="2017-02" db="UniProtKB">
        <authorList>
            <consortium name="WormBaseParasite"/>
        </authorList>
    </citation>
    <scope>IDENTIFICATION</scope>
</reference>
<evidence type="ECO:0000256" key="5">
    <source>
        <dbReference type="ARBA" id="ARBA00022801"/>
    </source>
</evidence>
<evidence type="ECO:0000256" key="6">
    <source>
        <dbReference type="ARBA" id="ARBA00022833"/>
    </source>
</evidence>
<feature type="binding site" evidence="9">
    <location>
        <position position="132"/>
    </location>
    <ligand>
        <name>Zn(2+)</name>
        <dbReference type="ChEBI" id="CHEBI:29105"/>
        <label>2</label>
        <note>catalytic</note>
    </ligand>
</feature>
<keyword evidence="2" id="KW-0645">Protease</keyword>
<dbReference type="GO" id="GO:0030574">
    <property type="term" value="P:collagen catabolic process"/>
    <property type="evidence" value="ECO:0007669"/>
    <property type="project" value="TreeGrafter"/>
</dbReference>
<dbReference type="GO" id="GO:0005615">
    <property type="term" value="C:extracellular space"/>
    <property type="evidence" value="ECO:0007669"/>
    <property type="project" value="TreeGrafter"/>
</dbReference>
<dbReference type="PANTHER" id="PTHR10201:SF291">
    <property type="entry name" value="MATRIX METALLOPROTEINASE 1, ISOFORM C-RELATED"/>
    <property type="match status" value="1"/>
</dbReference>
<organism evidence="13">
    <name type="scientific">Enterobius vermicularis</name>
    <name type="common">Human pinworm</name>
    <dbReference type="NCBI Taxonomy" id="51028"/>
    <lineage>
        <taxon>Eukaryota</taxon>
        <taxon>Metazoa</taxon>
        <taxon>Ecdysozoa</taxon>
        <taxon>Nematoda</taxon>
        <taxon>Chromadorea</taxon>
        <taxon>Rhabditida</taxon>
        <taxon>Spirurina</taxon>
        <taxon>Oxyuridomorpha</taxon>
        <taxon>Oxyuroidea</taxon>
        <taxon>Oxyuridae</taxon>
        <taxon>Enterobius</taxon>
    </lineage>
</organism>
<evidence type="ECO:0000313" key="12">
    <source>
        <dbReference type="Proteomes" id="UP000274131"/>
    </source>
</evidence>
<comment type="cofactor">
    <cofactor evidence="9">
        <name>Ca(2+)</name>
        <dbReference type="ChEBI" id="CHEBI:29108"/>
    </cofactor>
    <text evidence="9">Can bind about 5 Ca(2+) ions per subunit.</text>
</comment>
<feature type="binding site" evidence="9">
    <location>
        <position position="45"/>
    </location>
    <ligand>
        <name>Ca(2+)</name>
        <dbReference type="ChEBI" id="CHEBI:29108"/>
        <label>2</label>
    </ligand>
</feature>
<reference evidence="11 12" key="2">
    <citation type="submission" date="2018-10" db="EMBL/GenBank/DDBJ databases">
        <authorList>
            <consortium name="Pathogen Informatics"/>
        </authorList>
    </citation>
    <scope>NUCLEOTIDE SEQUENCE [LARGE SCALE GENOMIC DNA]</scope>
</reference>
<dbReference type="InterPro" id="IPR006026">
    <property type="entry name" value="Peptidase_Metallo"/>
</dbReference>
<dbReference type="InterPro" id="IPR021190">
    <property type="entry name" value="Pept_M10A"/>
</dbReference>
<feature type="active site" evidence="8">
    <location>
        <position position="115"/>
    </location>
</feature>
<keyword evidence="4" id="KW-0732">Signal</keyword>
<keyword evidence="3 9" id="KW-0479">Metal-binding</keyword>
<dbReference type="InterPro" id="IPR024079">
    <property type="entry name" value="MetalloPept_cat_dom_sf"/>
</dbReference>
<evidence type="ECO:0000313" key="11">
    <source>
        <dbReference type="EMBL" id="VDD86320.1"/>
    </source>
</evidence>
<keyword evidence="6 9" id="KW-0862">Zinc</keyword>
<feature type="binding site" evidence="9">
    <location>
        <position position="118"/>
    </location>
    <ligand>
        <name>Zn(2+)</name>
        <dbReference type="ChEBI" id="CHEBI:29105"/>
        <label>2</label>
        <note>catalytic</note>
    </ligand>
</feature>
<feature type="binding site" evidence="9">
    <location>
        <position position="73"/>
    </location>
    <ligand>
        <name>Zn(2+)</name>
        <dbReference type="ChEBI" id="CHEBI:29105"/>
        <label>1</label>
    </ligand>
</feature>
<dbReference type="STRING" id="51028.A0A0N4UWA4"/>
<feature type="binding site" evidence="9">
    <location>
        <position position="92"/>
    </location>
    <ligand>
        <name>Ca(2+)</name>
        <dbReference type="ChEBI" id="CHEBI:29108"/>
        <label>1</label>
    </ligand>
</feature>
<dbReference type="InterPro" id="IPR033739">
    <property type="entry name" value="M10A_MMP"/>
</dbReference>
<dbReference type="OrthoDB" id="7550572at2759"/>
<feature type="binding site" evidence="9">
    <location>
        <position position="87"/>
    </location>
    <ligand>
        <name>Ca(2+)</name>
        <dbReference type="ChEBI" id="CHEBI:29108"/>
        <label>2</label>
    </ligand>
</feature>
<keyword evidence="12" id="KW-1185">Reference proteome</keyword>
<feature type="binding site" evidence="9">
    <location>
        <position position="91"/>
    </location>
    <ligand>
        <name>Ca(2+)</name>
        <dbReference type="ChEBI" id="CHEBI:29108"/>
        <label>3</label>
    </ligand>
</feature>